<protein>
    <submittedName>
        <fullName evidence="2">Glycosyl transferase</fullName>
    </submittedName>
</protein>
<evidence type="ECO:0000259" key="1">
    <source>
        <dbReference type="Pfam" id="PF00534"/>
    </source>
</evidence>
<dbReference type="KEGG" id="rba:RB2499"/>
<dbReference type="Gene3D" id="3.40.50.2000">
    <property type="entry name" value="Glycogen Phosphorylase B"/>
    <property type="match status" value="1"/>
</dbReference>
<dbReference type="CDD" id="cd03809">
    <property type="entry name" value="GT4_MtfB-like"/>
    <property type="match status" value="1"/>
</dbReference>
<sequence length="392" mass="44924">MCTLPHCRQINMNQPHRIGIINYSHSDWQGGRNYIQNLLTALQTLDADSLNFEVVEVPSHESKSNSVLTRLKNRFHTIRGIHQPQLHAELVKQGIDFAYYCATGDREKVGYQSAHWIADFQSLVRPEFSPDDYSVKAQSYFRSVLRDSQQVVLSSNASQNDCRKLFPEYVSKTAVLPFRVATFPQLIEQSLPSLPELKKRFDLPDKFFIVCNQFWAHKNHETIFKAVEMLSKKNKSTCVVCTGQWKDLRNRNHQETIDRLLEKPSIKQGIRLVGKIPFDSLLGLIRHSHAVIQPSHFEGWNTSVEESHCLGKTILLSDIPVHREQACPTAQYFDPTSYESLAKLMCNSLDEATTGFDAGREQMAVDRYTVKIKEFARAFLNLATQSQHNHYG</sequence>
<dbReference type="EMBL" id="BX294137">
    <property type="protein sequence ID" value="CAD72671.1"/>
    <property type="molecule type" value="Genomic_DNA"/>
</dbReference>
<dbReference type="Proteomes" id="UP000001025">
    <property type="component" value="Chromosome"/>
</dbReference>
<dbReference type="InParanoid" id="Q7UVQ1"/>
<evidence type="ECO:0000313" key="3">
    <source>
        <dbReference type="Proteomes" id="UP000001025"/>
    </source>
</evidence>
<dbReference type="AlphaFoldDB" id="Q7UVQ1"/>
<name>Q7UVQ1_RHOBA</name>
<gene>
    <name evidence="2" type="ordered locus">RB2499</name>
</gene>
<feature type="domain" description="Glycosyl transferase family 1" evidence="1">
    <location>
        <begin position="200"/>
        <end position="345"/>
    </location>
</feature>
<dbReference type="Pfam" id="PF00534">
    <property type="entry name" value="Glycos_transf_1"/>
    <property type="match status" value="1"/>
</dbReference>
<dbReference type="HOGENOM" id="CLU_056938_0_0_0"/>
<dbReference type="PANTHER" id="PTHR46401:SF8">
    <property type="entry name" value="BLL6006 PROTEIN"/>
    <property type="match status" value="1"/>
</dbReference>
<accession>Q7UVQ1</accession>
<dbReference type="SUPFAM" id="SSF53756">
    <property type="entry name" value="UDP-Glycosyltransferase/glycogen phosphorylase"/>
    <property type="match status" value="1"/>
</dbReference>
<organism evidence="2 3">
    <name type="scientific">Rhodopirellula baltica (strain DSM 10527 / NCIMB 13988 / SH1)</name>
    <dbReference type="NCBI Taxonomy" id="243090"/>
    <lineage>
        <taxon>Bacteria</taxon>
        <taxon>Pseudomonadati</taxon>
        <taxon>Planctomycetota</taxon>
        <taxon>Planctomycetia</taxon>
        <taxon>Pirellulales</taxon>
        <taxon>Pirellulaceae</taxon>
        <taxon>Rhodopirellula</taxon>
    </lineage>
</organism>
<keyword evidence="3" id="KW-1185">Reference proteome</keyword>
<dbReference type="GO" id="GO:0016757">
    <property type="term" value="F:glycosyltransferase activity"/>
    <property type="evidence" value="ECO:0000318"/>
    <property type="project" value="GO_Central"/>
</dbReference>
<dbReference type="STRING" id="243090.RB2499"/>
<dbReference type="PANTHER" id="PTHR46401">
    <property type="entry name" value="GLYCOSYLTRANSFERASE WBBK-RELATED"/>
    <property type="match status" value="1"/>
</dbReference>
<dbReference type="InterPro" id="IPR001296">
    <property type="entry name" value="Glyco_trans_1"/>
</dbReference>
<dbReference type="PATRIC" id="fig|243090.15.peg.1144"/>
<keyword evidence="2" id="KW-0808">Transferase</keyword>
<dbReference type="EnsemblBacteria" id="CAD72671">
    <property type="protein sequence ID" value="CAD72671"/>
    <property type="gene ID" value="RB2499"/>
</dbReference>
<evidence type="ECO:0000313" key="2">
    <source>
        <dbReference type="EMBL" id="CAD72671.1"/>
    </source>
</evidence>
<dbReference type="eggNOG" id="COG0438">
    <property type="taxonomic scope" value="Bacteria"/>
</dbReference>
<reference evidence="2 3" key="1">
    <citation type="journal article" date="2003" name="Proc. Natl. Acad. Sci. U.S.A.">
        <title>Complete genome sequence of the marine planctomycete Pirellula sp. strain 1.</title>
        <authorList>
            <person name="Gloeckner F.O."/>
            <person name="Kube M."/>
            <person name="Bauer M."/>
            <person name="Teeling H."/>
            <person name="Lombardot T."/>
            <person name="Ludwig W."/>
            <person name="Gade D."/>
            <person name="Beck A."/>
            <person name="Borzym K."/>
            <person name="Heitmann K."/>
            <person name="Rabus R."/>
            <person name="Schlesner H."/>
            <person name="Amann R."/>
            <person name="Reinhardt R."/>
        </authorList>
    </citation>
    <scope>NUCLEOTIDE SEQUENCE [LARGE SCALE GENOMIC DNA]</scope>
    <source>
        <strain evidence="3">DSM 10527 / NCIMB 13988 / SH1</strain>
    </source>
</reference>
<dbReference type="OrthoDB" id="283384at2"/>
<dbReference type="CAZy" id="GT4">
    <property type="family name" value="Glycosyltransferase Family 4"/>
</dbReference>
<proteinExistence type="predicted"/>